<name>A0A6J4L0U2_9ACTN</name>
<dbReference type="NCBIfam" id="NF009384">
    <property type="entry name" value="PRK12743.1"/>
    <property type="match status" value="1"/>
</dbReference>
<dbReference type="GO" id="GO:0032787">
    <property type="term" value="P:monocarboxylic acid metabolic process"/>
    <property type="evidence" value="ECO:0007669"/>
    <property type="project" value="UniProtKB-ARBA"/>
</dbReference>
<dbReference type="EMBL" id="CADCUE010000048">
    <property type="protein sequence ID" value="CAA9318389.1"/>
    <property type="molecule type" value="Genomic_DNA"/>
</dbReference>
<dbReference type="PANTHER" id="PTHR42879:SF2">
    <property type="entry name" value="3-OXOACYL-[ACYL-CARRIER-PROTEIN] REDUCTASE FABG"/>
    <property type="match status" value="1"/>
</dbReference>
<accession>A0A6J4L0U2</accession>
<dbReference type="FunFam" id="3.40.50.720:FF:000084">
    <property type="entry name" value="Short-chain dehydrogenase reductase"/>
    <property type="match status" value="1"/>
</dbReference>
<reference evidence="3" key="1">
    <citation type="submission" date="2020-02" db="EMBL/GenBank/DDBJ databases">
        <authorList>
            <person name="Meier V. D."/>
        </authorList>
    </citation>
    <scope>NUCLEOTIDE SEQUENCE</scope>
    <source>
        <strain evidence="3">AVDCRST_MAG16</strain>
    </source>
</reference>
<dbReference type="SUPFAM" id="SSF51735">
    <property type="entry name" value="NAD(P)-binding Rossmann-fold domains"/>
    <property type="match status" value="1"/>
</dbReference>
<dbReference type="GO" id="GO:0016491">
    <property type="term" value="F:oxidoreductase activity"/>
    <property type="evidence" value="ECO:0007669"/>
    <property type="project" value="UniProtKB-KW"/>
</dbReference>
<evidence type="ECO:0000313" key="3">
    <source>
        <dbReference type="EMBL" id="CAA9318389.1"/>
    </source>
</evidence>
<proteinExistence type="inferred from homology"/>
<dbReference type="InterPro" id="IPR002347">
    <property type="entry name" value="SDR_fam"/>
</dbReference>
<sequence>MTSTSSGPSTTSGPSSTAGRCAVVTASDSGIGKATAIALARDGYDVGITWHADEAGALGTADEVRALGRRAEVRRLDLERLPEAVDVVDELAEALGGRLWAFVSNAGGGSGGAFLDLPYDEWRSRMRVNLDGAFLGLQRAARRMVAAGEGGRLVAVTSVHETAPRVGSTDYVTAKHGLGGLVKNAALELSRHGITVNAVAPGEIATPLTGNEDADPEAVPRPGVPLGRVGHAYEIADTVAFLCSPAASYTTGASYVVDGGMLLMGPHGGSDLTSDDWREA</sequence>
<dbReference type="AlphaFoldDB" id="A0A6J4L0U2"/>
<organism evidence="3">
    <name type="scientific">uncultured Frankineae bacterium</name>
    <dbReference type="NCBI Taxonomy" id="437475"/>
    <lineage>
        <taxon>Bacteria</taxon>
        <taxon>Bacillati</taxon>
        <taxon>Actinomycetota</taxon>
        <taxon>Actinomycetes</taxon>
        <taxon>Frankiales</taxon>
        <taxon>environmental samples</taxon>
    </lineage>
</organism>
<dbReference type="PANTHER" id="PTHR42879">
    <property type="entry name" value="3-OXOACYL-(ACYL-CARRIER-PROTEIN) REDUCTASE"/>
    <property type="match status" value="1"/>
</dbReference>
<dbReference type="Gene3D" id="3.40.50.720">
    <property type="entry name" value="NAD(P)-binding Rossmann-like Domain"/>
    <property type="match status" value="1"/>
</dbReference>
<keyword evidence="2" id="KW-0560">Oxidoreductase</keyword>
<dbReference type="InterPro" id="IPR036291">
    <property type="entry name" value="NAD(P)-bd_dom_sf"/>
</dbReference>
<dbReference type="InterPro" id="IPR050259">
    <property type="entry name" value="SDR"/>
</dbReference>
<dbReference type="InterPro" id="IPR020904">
    <property type="entry name" value="Sc_DH/Rdtase_CS"/>
</dbReference>
<dbReference type="PRINTS" id="PR00081">
    <property type="entry name" value="GDHRDH"/>
</dbReference>
<protein>
    <submittedName>
        <fullName evidence="3">Uncharacterized oxidoreductase YohF</fullName>
    </submittedName>
</protein>
<evidence type="ECO:0000256" key="2">
    <source>
        <dbReference type="ARBA" id="ARBA00023002"/>
    </source>
</evidence>
<comment type="similarity">
    <text evidence="1">Belongs to the short-chain dehydrogenases/reductases (SDR) family.</text>
</comment>
<dbReference type="Pfam" id="PF13561">
    <property type="entry name" value="adh_short_C2"/>
    <property type="match status" value="1"/>
</dbReference>
<dbReference type="PROSITE" id="PS00061">
    <property type="entry name" value="ADH_SHORT"/>
    <property type="match status" value="1"/>
</dbReference>
<gene>
    <name evidence="3" type="ORF">AVDCRST_MAG16-624</name>
</gene>
<evidence type="ECO:0000256" key="1">
    <source>
        <dbReference type="ARBA" id="ARBA00006484"/>
    </source>
</evidence>